<dbReference type="HOGENOM" id="CLU_008878_2_0_4"/>
<proteinExistence type="inferred from homology"/>
<dbReference type="InterPro" id="IPR000172">
    <property type="entry name" value="GMC_OxRdtase_N"/>
</dbReference>
<evidence type="ECO:0000259" key="5">
    <source>
        <dbReference type="Pfam" id="PF00732"/>
    </source>
</evidence>
<organism evidence="7 8">
    <name type="scientific">Comamonas testosteroni TK102</name>
    <dbReference type="NCBI Taxonomy" id="1392005"/>
    <lineage>
        <taxon>Bacteria</taxon>
        <taxon>Pseudomonadati</taxon>
        <taxon>Pseudomonadota</taxon>
        <taxon>Betaproteobacteria</taxon>
        <taxon>Burkholderiales</taxon>
        <taxon>Comamonadaceae</taxon>
        <taxon>Comamonas</taxon>
    </lineage>
</organism>
<evidence type="ECO:0000256" key="3">
    <source>
        <dbReference type="ARBA" id="ARBA00022827"/>
    </source>
</evidence>
<dbReference type="PANTHER" id="PTHR46056">
    <property type="entry name" value="LONG-CHAIN-ALCOHOL OXIDASE"/>
    <property type="match status" value="1"/>
</dbReference>
<dbReference type="SUPFAM" id="SSF54373">
    <property type="entry name" value="FAD-linked reductases, C-terminal domain"/>
    <property type="match status" value="1"/>
</dbReference>
<dbReference type="PANTHER" id="PTHR46056:SF12">
    <property type="entry name" value="LONG-CHAIN-ALCOHOL OXIDASE"/>
    <property type="match status" value="1"/>
</dbReference>
<dbReference type="GO" id="GO:0050660">
    <property type="term" value="F:flavin adenine dinucleotide binding"/>
    <property type="evidence" value="ECO:0007669"/>
    <property type="project" value="InterPro"/>
</dbReference>
<dbReference type="InterPro" id="IPR007867">
    <property type="entry name" value="GMC_OxRtase_C"/>
</dbReference>
<dbReference type="SUPFAM" id="SSF51905">
    <property type="entry name" value="FAD/NAD(P)-binding domain"/>
    <property type="match status" value="1"/>
</dbReference>
<dbReference type="Gene3D" id="3.50.50.60">
    <property type="entry name" value="FAD/NAD(P)-binding domain"/>
    <property type="match status" value="2"/>
</dbReference>
<evidence type="ECO:0000259" key="6">
    <source>
        <dbReference type="Pfam" id="PF05199"/>
    </source>
</evidence>
<accession>A0A076PVH3</accession>
<dbReference type="KEGG" id="ctes:O987_16080"/>
<feature type="domain" description="Glucose-methanol-choline oxidoreductase C-terminal" evidence="6">
    <location>
        <begin position="447"/>
        <end position="567"/>
    </location>
</feature>
<dbReference type="Pfam" id="PF00732">
    <property type="entry name" value="GMC_oxred_N"/>
    <property type="match status" value="1"/>
</dbReference>
<evidence type="ECO:0000256" key="4">
    <source>
        <dbReference type="ARBA" id="ARBA00023002"/>
    </source>
</evidence>
<keyword evidence="2" id="KW-0285">Flavoprotein</keyword>
<comment type="similarity">
    <text evidence="1">Belongs to the GMC oxidoreductase family.</text>
</comment>
<keyword evidence="3" id="KW-0274">FAD</keyword>
<name>A0A076PVH3_COMTE</name>
<evidence type="ECO:0000256" key="2">
    <source>
        <dbReference type="ARBA" id="ARBA00022630"/>
    </source>
</evidence>
<evidence type="ECO:0000313" key="8">
    <source>
        <dbReference type="Proteomes" id="UP000028782"/>
    </source>
</evidence>
<dbReference type="Proteomes" id="UP000028782">
    <property type="component" value="Chromosome"/>
</dbReference>
<protein>
    <submittedName>
        <fullName evidence="7">GMC family oxidoreductase</fullName>
    </submittedName>
</protein>
<dbReference type="InterPro" id="IPR036188">
    <property type="entry name" value="FAD/NAD-bd_sf"/>
</dbReference>
<feature type="domain" description="Glucose-methanol-choline oxidoreductase N-terminal" evidence="5">
    <location>
        <begin position="233"/>
        <end position="333"/>
    </location>
</feature>
<dbReference type="AlphaFoldDB" id="A0A076PVH3"/>
<dbReference type="EMBL" id="CP006704">
    <property type="protein sequence ID" value="AIJ47332.1"/>
    <property type="molecule type" value="Genomic_DNA"/>
</dbReference>
<dbReference type="Pfam" id="PF05199">
    <property type="entry name" value="GMC_oxred_C"/>
    <property type="match status" value="1"/>
</dbReference>
<gene>
    <name evidence="7" type="ORF">O987_16080</name>
</gene>
<evidence type="ECO:0000313" key="7">
    <source>
        <dbReference type="EMBL" id="AIJ47332.1"/>
    </source>
</evidence>
<dbReference type="RefSeq" id="WP_003054242.1">
    <property type="nucleotide sequence ID" value="NZ_CP006704.1"/>
</dbReference>
<evidence type="ECO:0000256" key="1">
    <source>
        <dbReference type="ARBA" id="ARBA00010790"/>
    </source>
</evidence>
<reference evidence="7 8" key="1">
    <citation type="journal article" date="2014" name="Genome Announc.">
        <title>Complete Genome Sequence of Polychlorinated Biphenyl Degrader Comamonas testosteroni TK102 (NBRC 109938).</title>
        <authorList>
            <person name="Fukuda K."/>
            <person name="Hosoyama A."/>
            <person name="Tsuchikane K."/>
            <person name="Ohji S."/>
            <person name="Yamazoe A."/>
            <person name="Fujita N."/>
            <person name="Shintani M."/>
            <person name="Kimbara K."/>
        </authorList>
    </citation>
    <scope>NUCLEOTIDE SEQUENCE [LARGE SCALE GENOMIC DNA]</scope>
    <source>
        <strain evidence="7">TK102</strain>
    </source>
</reference>
<keyword evidence="4" id="KW-0560">Oxidoreductase</keyword>
<dbReference type="GO" id="GO:0016614">
    <property type="term" value="F:oxidoreductase activity, acting on CH-OH group of donors"/>
    <property type="evidence" value="ECO:0007669"/>
    <property type="project" value="InterPro"/>
</dbReference>
<sequence>MARIEKKKDVVIVGLGWTGSIAGMELAAEGLEIVALERGGDQNTVPEFKYPNQIDELTWGVRLKNMQHPRQQTVTIRRNDGEIALPYRAMGSFLPANGVGGAGTHWNGLLWRPQAEEIQLRSYVKQHWGESIIPEGMNLMDYPVTYDELEPFFTQFDEVAGISGKAGNLNGKIQPGGNPFEGWRSKDYPMPPLPATYDATLFEATAKQMGYHTFPAPAGIASTAYVNPYGMQMGPCNFCGFCERYGCYQYSKSSPQTAVLDALKRKKNFSYRTHCEVLRVESSQDGKTATGVTYFDSNTNEEVFQPADLVILSSFQLNNVHLLLVSGIGKPYDPKTNEGVTGKNYAYQMNGGVTMFYKEANFNPFIGHGSNGICIDDFSVNQNDFGKLGFIGGAYWRSGTFNGQPIRSMPLPKGTPGWGAGWKKGIGEWYGHSMSIGTHGSHMSYRANHLDLDPTYKDPHGRPLMRMTFNWQDNDLKMNQYQKLKAAEVGNNMKPDQIQLGFKDIGAQFDVRPYQTTHTTGGHIMSDKPTEGVVNRYCQAWDKHNVFVFGAGNFVQNTQYNPTGMVGGLAYWTLHAIRTMYLKNPRPLV</sequence>